<dbReference type="SMART" id="SM00862">
    <property type="entry name" value="Trans_reg_C"/>
    <property type="match status" value="1"/>
</dbReference>
<dbReference type="OrthoDB" id="9802426at2"/>
<dbReference type="SUPFAM" id="SSF52172">
    <property type="entry name" value="CheY-like"/>
    <property type="match status" value="1"/>
</dbReference>
<dbReference type="CDD" id="cd00383">
    <property type="entry name" value="trans_reg_C"/>
    <property type="match status" value="1"/>
</dbReference>
<gene>
    <name evidence="6" type="ORF">CDQ91_01705</name>
</gene>
<evidence type="ECO:0000259" key="5">
    <source>
        <dbReference type="PROSITE" id="PS51755"/>
    </source>
</evidence>
<feature type="modified residue" description="4-aspartylphosphate" evidence="2">
    <location>
        <position position="51"/>
    </location>
</feature>
<dbReference type="AlphaFoldDB" id="A0A246K573"/>
<dbReference type="PANTHER" id="PTHR48111">
    <property type="entry name" value="REGULATOR OF RPOS"/>
    <property type="match status" value="1"/>
</dbReference>
<dbReference type="PANTHER" id="PTHR48111:SF36">
    <property type="entry name" value="TRANSCRIPTIONAL REGULATORY PROTEIN CUTR"/>
    <property type="match status" value="1"/>
</dbReference>
<dbReference type="InterPro" id="IPR036388">
    <property type="entry name" value="WH-like_DNA-bd_sf"/>
</dbReference>
<dbReference type="GO" id="GO:0032993">
    <property type="term" value="C:protein-DNA complex"/>
    <property type="evidence" value="ECO:0007669"/>
    <property type="project" value="TreeGrafter"/>
</dbReference>
<dbReference type="InterPro" id="IPR011006">
    <property type="entry name" value="CheY-like_superfamily"/>
</dbReference>
<feature type="DNA-binding region" description="OmpR/PhoB-type" evidence="3">
    <location>
        <begin position="124"/>
        <end position="222"/>
    </location>
</feature>
<dbReference type="Pfam" id="PF00072">
    <property type="entry name" value="Response_reg"/>
    <property type="match status" value="1"/>
</dbReference>
<keyword evidence="1 3" id="KW-0238">DNA-binding</keyword>
<proteinExistence type="predicted"/>
<evidence type="ECO:0000259" key="4">
    <source>
        <dbReference type="PROSITE" id="PS50110"/>
    </source>
</evidence>
<evidence type="ECO:0000256" key="1">
    <source>
        <dbReference type="ARBA" id="ARBA00023125"/>
    </source>
</evidence>
<dbReference type="Gene3D" id="1.10.10.10">
    <property type="entry name" value="Winged helix-like DNA-binding domain superfamily/Winged helix DNA-binding domain"/>
    <property type="match status" value="1"/>
</dbReference>
<dbReference type="SMART" id="SM00448">
    <property type="entry name" value="REC"/>
    <property type="match status" value="1"/>
</dbReference>
<dbReference type="GO" id="GO:0006355">
    <property type="term" value="P:regulation of DNA-templated transcription"/>
    <property type="evidence" value="ECO:0007669"/>
    <property type="project" value="InterPro"/>
</dbReference>
<protein>
    <submittedName>
        <fullName evidence="6">DNA-binding response regulator</fullName>
    </submittedName>
</protein>
<evidence type="ECO:0000313" key="7">
    <source>
        <dbReference type="Proteomes" id="UP000197097"/>
    </source>
</evidence>
<dbReference type="PROSITE" id="PS50110">
    <property type="entry name" value="RESPONSE_REGULATORY"/>
    <property type="match status" value="1"/>
</dbReference>
<evidence type="ECO:0000256" key="3">
    <source>
        <dbReference type="PROSITE-ProRule" id="PRU01091"/>
    </source>
</evidence>
<evidence type="ECO:0000256" key="2">
    <source>
        <dbReference type="PROSITE-ProRule" id="PRU00169"/>
    </source>
</evidence>
<evidence type="ECO:0000313" key="6">
    <source>
        <dbReference type="EMBL" id="OWR01160.1"/>
    </source>
</evidence>
<reference evidence="6 7" key="1">
    <citation type="journal article" date="2002" name="Int. J. Syst. Evol. Microbiol.">
        <title>Sphingopyxis witflariensis sp. nov., isolated from activated sludge.</title>
        <authorList>
            <person name="Kampfer P."/>
            <person name="Witzenberger R."/>
            <person name="Denner E.B."/>
            <person name="Busse H.J."/>
            <person name="Neef A."/>
        </authorList>
    </citation>
    <scope>NUCLEOTIDE SEQUENCE [LARGE SCALE GENOMIC DNA]</scope>
    <source>
        <strain evidence="6 7">DSM 14551</strain>
    </source>
</reference>
<keyword evidence="7" id="KW-1185">Reference proteome</keyword>
<dbReference type="GO" id="GO:0005829">
    <property type="term" value="C:cytosol"/>
    <property type="evidence" value="ECO:0007669"/>
    <property type="project" value="TreeGrafter"/>
</dbReference>
<organism evidence="6 7">
    <name type="scientific">Sphingopyxis witflariensis</name>
    <dbReference type="NCBI Taxonomy" id="173675"/>
    <lineage>
        <taxon>Bacteria</taxon>
        <taxon>Pseudomonadati</taxon>
        <taxon>Pseudomonadota</taxon>
        <taxon>Alphaproteobacteria</taxon>
        <taxon>Sphingomonadales</taxon>
        <taxon>Sphingomonadaceae</taxon>
        <taxon>Sphingopyxis</taxon>
    </lineage>
</organism>
<sequence>MRILIVEDNARIGALTAEGLGVMGFCSDVAPTLLEAGELLSATSYDIVVLDLGMPDGDGRAWLVAARAHGLVTPVIMLTARSALGDRVDGLDAGADDYLIKPFAIEELAARVRALLRRPGAHLSAVLSIGQIVFDTIARAGTCRGQPLHLSQREAALLELMMIRAGSVVSRDQIEASLYSFDDPVTPNAIEVLVSRVRKKLANLGVHDQLVTLRGVGYLMIEPRD</sequence>
<dbReference type="Gene3D" id="6.10.250.690">
    <property type="match status" value="1"/>
</dbReference>
<dbReference type="EMBL" id="NISJ01000001">
    <property type="protein sequence ID" value="OWR01160.1"/>
    <property type="molecule type" value="Genomic_DNA"/>
</dbReference>
<dbReference type="InterPro" id="IPR039420">
    <property type="entry name" value="WalR-like"/>
</dbReference>
<comment type="caution">
    <text evidence="6">The sequence shown here is derived from an EMBL/GenBank/DDBJ whole genome shotgun (WGS) entry which is preliminary data.</text>
</comment>
<dbReference type="Pfam" id="PF00486">
    <property type="entry name" value="Trans_reg_C"/>
    <property type="match status" value="1"/>
</dbReference>
<dbReference type="PROSITE" id="PS51755">
    <property type="entry name" value="OMPR_PHOB"/>
    <property type="match status" value="1"/>
</dbReference>
<dbReference type="CDD" id="cd17624">
    <property type="entry name" value="REC_OmpR_PmrA-like"/>
    <property type="match status" value="1"/>
</dbReference>
<dbReference type="Proteomes" id="UP000197097">
    <property type="component" value="Unassembled WGS sequence"/>
</dbReference>
<feature type="domain" description="OmpR/PhoB-type" evidence="5">
    <location>
        <begin position="124"/>
        <end position="222"/>
    </location>
</feature>
<name>A0A246K573_9SPHN</name>
<accession>A0A246K573</accession>
<dbReference type="InterPro" id="IPR001789">
    <property type="entry name" value="Sig_transdc_resp-reg_receiver"/>
</dbReference>
<dbReference type="GO" id="GO:0000976">
    <property type="term" value="F:transcription cis-regulatory region binding"/>
    <property type="evidence" value="ECO:0007669"/>
    <property type="project" value="TreeGrafter"/>
</dbReference>
<dbReference type="GO" id="GO:0000156">
    <property type="term" value="F:phosphorelay response regulator activity"/>
    <property type="evidence" value="ECO:0007669"/>
    <property type="project" value="TreeGrafter"/>
</dbReference>
<keyword evidence="2" id="KW-0597">Phosphoprotein</keyword>
<dbReference type="RefSeq" id="WP_088470970.1">
    <property type="nucleotide sequence ID" value="NZ_NISJ01000001.1"/>
</dbReference>
<dbReference type="Gene3D" id="3.40.50.2300">
    <property type="match status" value="1"/>
</dbReference>
<feature type="domain" description="Response regulatory" evidence="4">
    <location>
        <begin position="2"/>
        <end position="116"/>
    </location>
</feature>
<dbReference type="InterPro" id="IPR001867">
    <property type="entry name" value="OmpR/PhoB-type_DNA-bd"/>
</dbReference>